<dbReference type="AlphaFoldDB" id="A0A3R8U241"/>
<dbReference type="GO" id="GO:0016747">
    <property type="term" value="F:acyltransferase activity, transferring groups other than amino-acyl groups"/>
    <property type="evidence" value="ECO:0007669"/>
    <property type="project" value="InterPro"/>
</dbReference>
<dbReference type="EMBL" id="RHQL01000010">
    <property type="protein sequence ID" value="RRV08802.1"/>
    <property type="molecule type" value="Genomic_DNA"/>
</dbReference>
<protein>
    <submittedName>
        <fullName evidence="2">GNAT family N-acetyltransferase</fullName>
    </submittedName>
</protein>
<reference evidence="2 3" key="1">
    <citation type="submission" date="2018-10" db="EMBL/GenBank/DDBJ databases">
        <title>Transmission dynamics of multidrug resistant bacteria on intensive care unit surfaces.</title>
        <authorList>
            <person name="D'Souza A.W."/>
            <person name="Potter R.F."/>
            <person name="Wallace M."/>
            <person name="Shupe A."/>
            <person name="Patel S."/>
            <person name="Sun S."/>
            <person name="Gul D."/>
            <person name="Kwon J.H."/>
            <person name="Andleeb S."/>
            <person name="Burnham C.-A.D."/>
            <person name="Dantas G."/>
        </authorList>
    </citation>
    <scope>NUCLEOTIDE SEQUENCE [LARGE SCALE GENOMIC DNA]</scope>
    <source>
        <strain evidence="2 3">PX_177</strain>
    </source>
</reference>
<accession>A0A3R8U241</accession>
<dbReference type="Gene3D" id="3.40.630.30">
    <property type="match status" value="1"/>
</dbReference>
<organism evidence="2 3">
    <name type="scientific">Stutzerimonas xanthomarina</name>
    <dbReference type="NCBI Taxonomy" id="271420"/>
    <lineage>
        <taxon>Bacteria</taxon>
        <taxon>Pseudomonadati</taxon>
        <taxon>Pseudomonadota</taxon>
        <taxon>Gammaproteobacteria</taxon>
        <taxon>Pseudomonadales</taxon>
        <taxon>Pseudomonadaceae</taxon>
        <taxon>Stutzerimonas</taxon>
    </lineage>
</organism>
<sequence>MISVYRRTPPAHVYQQISEMAAAYVADLSLVPVAPSNYLTAVYEFSLAKEIETYMDRMGLGPGRTELIVAEDSSLPGRVTGFLLHLLVDGVPGATGVAYMAVNQKDRRKGVARTMITELLSEYPHVELSCSVSKVPVYERLGFQVIGARDTQVRMNTRAYSAAGLIAALNVADIFASAEVKQIQQQIIEKYGRRALSDSTKQITRAYNQEVRRAEAYVLERIGRL</sequence>
<keyword evidence="2" id="KW-0808">Transferase</keyword>
<name>A0A3R8U241_9GAMM</name>
<dbReference type="PROSITE" id="PS51186">
    <property type="entry name" value="GNAT"/>
    <property type="match status" value="1"/>
</dbReference>
<evidence type="ECO:0000313" key="2">
    <source>
        <dbReference type="EMBL" id="RRV08802.1"/>
    </source>
</evidence>
<evidence type="ECO:0000259" key="1">
    <source>
        <dbReference type="PROSITE" id="PS51186"/>
    </source>
</evidence>
<dbReference type="Pfam" id="PF13673">
    <property type="entry name" value="Acetyltransf_10"/>
    <property type="match status" value="1"/>
</dbReference>
<comment type="caution">
    <text evidence="2">The sequence shown here is derived from an EMBL/GenBank/DDBJ whole genome shotgun (WGS) entry which is preliminary data.</text>
</comment>
<evidence type="ECO:0000313" key="3">
    <source>
        <dbReference type="Proteomes" id="UP000276506"/>
    </source>
</evidence>
<feature type="domain" description="N-acetyltransferase" evidence="1">
    <location>
        <begin position="28"/>
        <end position="172"/>
    </location>
</feature>
<proteinExistence type="predicted"/>
<dbReference type="InterPro" id="IPR016181">
    <property type="entry name" value="Acyl_CoA_acyltransferase"/>
</dbReference>
<dbReference type="Proteomes" id="UP000276506">
    <property type="component" value="Unassembled WGS sequence"/>
</dbReference>
<dbReference type="RefSeq" id="WP_041109841.1">
    <property type="nucleotide sequence ID" value="NZ_RHQL01000010.1"/>
</dbReference>
<dbReference type="SUPFAM" id="SSF55729">
    <property type="entry name" value="Acyl-CoA N-acyltransferases (Nat)"/>
    <property type="match status" value="1"/>
</dbReference>
<dbReference type="InterPro" id="IPR000182">
    <property type="entry name" value="GNAT_dom"/>
</dbReference>
<gene>
    <name evidence="2" type="ORF">EGJ28_16165</name>
</gene>